<name>A0A316EBF2_9BACT</name>
<proteinExistence type="predicted"/>
<dbReference type="AlphaFoldDB" id="A0A316EBF2"/>
<organism evidence="1 2">
    <name type="scientific">Arcicella aurantiaca</name>
    <dbReference type="NCBI Taxonomy" id="591202"/>
    <lineage>
        <taxon>Bacteria</taxon>
        <taxon>Pseudomonadati</taxon>
        <taxon>Bacteroidota</taxon>
        <taxon>Cytophagia</taxon>
        <taxon>Cytophagales</taxon>
        <taxon>Flectobacillaceae</taxon>
        <taxon>Arcicella</taxon>
    </lineage>
</organism>
<dbReference type="RefSeq" id="WP_109741736.1">
    <property type="nucleotide sequence ID" value="NZ_QGGO01000004.1"/>
</dbReference>
<keyword evidence="2" id="KW-1185">Reference proteome</keyword>
<dbReference type="PANTHER" id="PTHR34817">
    <property type="entry name" value="NUCLEOTIDYLTRANSFERASE"/>
    <property type="match status" value="1"/>
</dbReference>
<evidence type="ECO:0000313" key="2">
    <source>
        <dbReference type="Proteomes" id="UP000245489"/>
    </source>
</evidence>
<sequence>MNIIFKTIVGSQAYGTNTVGSDTDHKGVYIQPVRELVGFGYKEQIEVSKDECYYEVRRFLQLLQSANPTMLELLFMPEDCIIEKHPAFDLILQNRDKFLTKKCLHSFGGYAVAQIKKAKGLDKKMNWEKDKMVRKSLMDFCFIYQNGKTLPLESFLSENNLEEKHCGLVNLAHFKDCYAFYYDASKQLGYRGIMAENGDNVRLSSVPIGEKDLTILYFNKEGYSSHCKDFVQYTDWLKNRNTQRYVDIESHGQQIDGKNLLHCQRLLDMALEIAEQKTIIVRRPNAQDLLKIRRGEIDLERFMEKAEADILKLNSYFEKSDLPDDVDKDFVNELLLGVRSKVA</sequence>
<dbReference type="OrthoDB" id="243791at2"/>
<dbReference type="PANTHER" id="PTHR34817:SF1">
    <property type="entry name" value="NUCLEOTIDYLTRANSFERASE"/>
    <property type="match status" value="1"/>
</dbReference>
<evidence type="ECO:0000313" key="1">
    <source>
        <dbReference type="EMBL" id="PWK28177.1"/>
    </source>
</evidence>
<gene>
    <name evidence="1" type="ORF">LV89_00955</name>
</gene>
<dbReference type="Pfam" id="PF10127">
    <property type="entry name" value="RlaP"/>
    <property type="match status" value="1"/>
</dbReference>
<dbReference type="Proteomes" id="UP000245489">
    <property type="component" value="Unassembled WGS sequence"/>
</dbReference>
<protein>
    <submittedName>
        <fullName evidence="1">Putative nucleotidyltransferase</fullName>
    </submittedName>
</protein>
<accession>A0A316EBF2</accession>
<dbReference type="InterPro" id="IPR018775">
    <property type="entry name" value="RlaP"/>
</dbReference>
<comment type="caution">
    <text evidence="1">The sequence shown here is derived from an EMBL/GenBank/DDBJ whole genome shotgun (WGS) entry which is preliminary data.</text>
</comment>
<dbReference type="GO" id="GO:0016740">
    <property type="term" value="F:transferase activity"/>
    <property type="evidence" value="ECO:0007669"/>
    <property type="project" value="UniProtKB-KW"/>
</dbReference>
<dbReference type="EMBL" id="QGGO01000004">
    <property type="protein sequence ID" value="PWK28177.1"/>
    <property type="molecule type" value="Genomic_DNA"/>
</dbReference>
<reference evidence="1 2" key="1">
    <citation type="submission" date="2018-05" db="EMBL/GenBank/DDBJ databases">
        <title>Genomic Encyclopedia of Archaeal and Bacterial Type Strains, Phase II (KMG-II): from individual species to whole genera.</title>
        <authorList>
            <person name="Goeker M."/>
        </authorList>
    </citation>
    <scope>NUCLEOTIDE SEQUENCE [LARGE SCALE GENOMIC DNA]</scope>
    <source>
        <strain evidence="1 2">DSM 22214</strain>
    </source>
</reference>
<keyword evidence="1" id="KW-0808">Transferase</keyword>